<dbReference type="PANTHER" id="PTHR48004:SF42">
    <property type="entry name" value="PROTEIN TOO MANY MOUTHS-RELATED"/>
    <property type="match status" value="1"/>
</dbReference>
<accession>A0A7I8LLI4</accession>
<evidence type="ECO:0000256" key="2">
    <source>
        <dbReference type="ARBA" id="ARBA00022475"/>
    </source>
</evidence>
<dbReference type="SMART" id="SM00369">
    <property type="entry name" value="LRR_TYP"/>
    <property type="match status" value="7"/>
</dbReference>
<evidence type="ECO:0000256" key="6">
    <source>
        <dbReference type="ARBA" id="ARBA00023136"/>
    </source>
</evidence>
<dbReference type="InterPro" id="IPR032675">
    <property type="entry name" value="LRR_dom_sf"/>
</dbReference>
<comment type="subcellular location">
    <subcellularLocation>
        <location evidence="1">Cell membrane</location>
    </subcellularLocation>
</comment>
<keyword evidence="9" id="KW-1185">Reference proteome</keyword>
<keyword evidence="2" id="KW-1003">Cell membrane</keyword>
<gene>
    <name evidence="8" type="ORF">SI8410_17020806</name>
</gene>
<name>A0A7I8LLI4_SPIIN</name>
<keyword evidence="5" id="KW-0677">Repeat</keyword>
<proteinExistence type="predicted"/>
<reference evidence="8" key="1">
    <citation type="submission" date="2020-02" db="EMBL/GenBank/DDBJ databases">
        <authorList>
            <person name="Scholz U."/>
            <person name="Mascher M."/>
            <person name="Fiebig A."/>
        </authorList>
    </citation>
    <scope>NUCLEOTIDE SEQUENCE</scope>
</reference>
<dbReference type="EMBL" id="LR746280">
    <property type="protein sequence ID" value="CAA7410128.1"/>
    <property type="molecule type" value="Genomic_DNA"/>
</dbReference>
<evidence type="ECO:0000313" key="8">
    <source>
        <dbReference type="EMBL" id="CAA7410128.1"/>
    </source>
</evidence>
<dbReference type="Proteomes" id="UP000663760">
    <property type="component" value="Chromosome 17"/>
</dbReference>
<dbReference type="Pfam" id="PF00560">
    <property type="entry name" value="LRR_1"/>
    <property type="match status" value="2"/>
</dbReference>
<feature type="signal peptide" evidence="7">
    <location>
        <begin position="1"/>
        <end position="20"/>
    </location>
</feature>
<evidence type="ECO:0000256" key="1">
    <source>
        <dbReference type="ARBA" id="ARBA00004236"/>
    </source>
</evidence>
<dbReference type="InterPro" id="IPR003591">
    <property type="entry name" value="Leu-rich_rpt_typical-subtyp"/>
</dbReference>
<dbReference type="OrthoDB" id="676979at2759"/>
<protein>
    <submittedName>
        <fullName evidence="8">Uncharacterized protein</fullName>
    </submittedName>
</protein>
<dbReference type="PANTHER" id="PTHR48004">
    <property type="entry name" value="OS01G0149700 PROTEIN"/>
    <property type="match status" value="1"/>
</dbReference>
<evidence type="ECO:0000256" key="3">
    <source>
        <dbReference type="ARBA" id="ARBA00022614"/>
    </source>
</evidence>
<organism evidence="8 9">
    <name type="scientific">Spirodela intermedia</name>
    <name type="common">Intermediate duckweed</name>
    <dbReference type="NCBI Taxonomy" id="51605"/>
    <lineage>
        <taxon>Eukaryota</taxon>
        <taxon>Viridiplantae</taxon>
        <taxon>Streptophyta</taxon>
        <taxon>Embryophyta</taxon>
        <taxon>Tracheophyta</taxon>
        <taxon>Spermatophyta</taxon>
        <taxon>Magnoliopsida</taxon>
        <taxon>Liliopsida</taxon>
        <taxon>Araceae</taxon>
        <taxon>Lemnoideae</taxon>
        <taxon>Spirodela</taxon>
    </lineage>
</organism>
<dbReference type="Pfam" id="PF13855">
    <property type="entry name" value="LRR_8"/>
    <property type="match status" value="2"/>
</dbReference>
<dbReference type="FunFam" id="3.80.10.10:FF:000299">
    <property type="entry name" value="Piriformospora indica-insensitive protein 2"/>
    <property type="match status" value="1"/>
</dbReference>
<dbReference type="GO" id="GO:0051707">
    <property type="term" value="P:response to other organism"/>
    <property type="evidence" value="ECO:0007669"/>
    <property type="project" value="UniProtKB-ARBA"/>
</dbReference>
<keyword evidence="3" id="KW-0433">Leucine-rich repeat</keyword>
<dbReference type="FunFam" id="3.80.10.10:FF:000269">
    <property type="entry name" value="Piriformospora indica-insensitive protein 2"/>
    <property type="match status" value="1"/>
</dbReference>
<dbReference type="InterPro" id="IPR001611">
    <property type="entry name" value="Leu-rich_rpt"/>
</dbReference>
<sequence>MRTLLAAALAVVSAWAVAGGSEFIVVTSDSTSPLVDAPQTGFSPRARTDHAEQQAVYEIMAATGNAWASAIPDVCRGRWHGIECMPDRDEVYHVVSLSFGALSADTAFPVCDRRSSSLSPALARLPHLRSLFFYQCSSPANPTPIPPFLGRLGATLRTLVLRENGHVGPIPPELANLTSLRVLDLHGNALRSSVPPSLADALPRLGLLDLSGNKLTGPLPRFSSPSLKVLDLSGNSLRGPIPPSLGACRALFKLDLSGNRLAGAIPSSLAGLGELILLDLSHNLLSGPLPASLSKLTSLRTLVLSGNDMGPGALPGGAFQGLAGLTALILSDMGLRGAIPASIGLLRGLRVLHLDGNGFNGSVPETFKHLVNLSELRVNDNQLTGPLPFPRRVLWRMGTKLRAANNKGLCYPAGNGAEPAAEASYLPGVPPCAITTAALPTAAPAPAAASMAADPASGPPRGGHL</sequence>
<evidence type="ECO:0000256" key="7">
    <source>
        <dbReference type="SAM" id="SignalP"/>
    </source>
</evidence>
<keyword evidence="4 7" id="KW-0732">Signal</keyword>
<dbReference type="GO" id="GO:0005886">
    <property type="term" value="C:plasma membrane"/>
    <property type="evidence" value="ECO:0007669"/>
    <property type="project" value="UniProtKB-SubCell"/>
</dbReference>
<dbReference type="AlphaFoldDB" id="A0A7I8LLI4"/>
<evidence type="ECO:0000313" key="9">
    <source>
        <dbReference type="Proteomes" id="UP000663760"/>
    </source>
</evidence>
<keyword evidence="6" id="KW-0472">Membrane</keyword>
<evidence type="ECO:0000256" key="5">
    <source>
        <dbReference type="ARBA" id="ARBA00022737"/>
    </source>
</evidence>
<evidence type="ECO:0000256" key="4">
    <source>
        <dbReference type="ARBA" id="ARBA00022729"/>
    </source>
</evidence>
<dbReference type="SUPFAM" id="SSF52058">
    <property type="entry name" value="L domain-like"/>
    <property type="match status" value="1"/>
</dbReference>
<dbReference type="InterPro" id="IPR052941">
    <property type="entry name" value="StomDev_PlantInt_Reg"/>
</dbReference>
<feature type="chain" id="PRO_5029762901" evidence="7">
    <location>
        <begin position="21"/>
        <end position="465"/>
    </location>
</feature>
<dbReference type="Gene3D" id="3.80.10.10">
    <property type="entry name" value="Ribonuclease Inhibitor"/>
    <property type="match status" value="3"/>
</dbReference>